<evidence type="ECO:0000256" key="8">
    <source>
        <dbReference type="ARBA" id="ARBA00023133"/>
    </source>
</evidence>
<keyword evidence="8" id="KW-0350">Heme biosynthesis</keyword>
<protein>
    <submittedName>
        <fullName evidence="12">Heme A synthase</fullName>
    </submittedName>
</protein>
<dbReference type="PANTHER" id="PTHR35457:SF1">
    <property type="entry name" value="HEME A SYNTHASE"/>
    <property type="match status" value="1"/>
</dbReference>
<evidence type="ECO:0000256" key="7">
    <source>
        <dbReference type="ARBA" id="ARBA00023004"/>
    </source>
</evidence>
<reference evidence="12 13" key="1">
    <citation type="submission" date="2017-05" db="EMBL/GenBank/DDBJ databases">
        <title>High clonality and local adaptation shapes Vibrionaceae linages within an endangered oasis.</title>
        <authorList>
            <person name="Vazquez-Rosas-Landa M."/>
        </authorList>
    </citation>
    <scope>NUCLEOTIDE SEQUENCE [LARGE SCALE GENOMIC DNA]</scope>
    <source>
        <strain evidence="12 13">P46_P4S1P180</strain>
    </source>
</reference>
<accession>A0A7X4WSJ5</accession>
<evidence type="ECO:0000256" key="10">
    <source>
        <dbReference type="ARBA" id="ARBA00023157"/>
    </source>
</evidence>
<evidence type="ECO:0000256" key="4">
    <source>
        <dbReference type="ARBA" id="ARBA00022723"/>
    </source>
</evidence>
<dbReference type="InterPro" id="IPR050450">
    <property type="entry name" value="COX15/CtaA_HemeA_synthase"/>
</dbReference>
<comment type="subcellular location">
    <subcellularLocation>
        <location evidence="1">Membrane</location>
        <topology evidence="1">Multi-pass membrane protein</topology>
    </subcellularLocation>
</comment>
<proteinExistence type="predicted"/>
<dbReference type="GO" id="GO:0016491">
    <property type="term" value="F:oxidoreductase activity"/>
    <property type="evidence" value="ECO:0007669"/>
    <property type="project" value="UniProtKB-KW"/>
</dbReference>
<keyword evidence="3" id="KW-0812">Transmembrane</keyword>
<evidence type="ECO:0000256" key="6">
    <source>
        <dbReference type="ARBA" id="ARBA00023002"/>
    </source>
</evidence>
<dbReference type="InterPro" id="IPR036259">
    <property type="entry name" value="MFS_trans_sf"/>
</dbReference>
<evidence type="ECO:0000256" key="1">
    <source>
        <dbReference type="ARBA" id="ARBA00004141"/>
    </source>
</evidence>
<dbReference type="InterPro" id="IPR003780">
    <property type="entry name" value="COX15/CtaA_fam"/>
</dbReference>
<dbReference type="AlphaFoldDB" id="A0A7X4WSJ5"/>
<organism evidence="12 13">
    <name type="scientific">Photobacterium halotolerans</name>
    <dbReference type="NCBI Taxonomy" id="265726"/>
    <lineage>
        <taxon>Bacteria</taxon>
        <taxon>Pseudomonadati</taxon>
        <taxon>Pseudomonadota</taxon>
        <taxon>Gammaproteobacteria</taxon>
        <taxon>Vibrionales</taxon>
        <taxon>Vibrionaceae</taxon>
        <taxon>Photobacterium</taxon>
    </lineage>
</organism>
<keyword evidence="10" id="KW-1015">Disulfide bond</keyword>
<gene>
    <name evidence="12" type="ORF">CAG72_10870</name>
</gene>
<keyword evidence="7" id="KW-0408">Iron</keyword>
<dbReference type="GO" id="GO:0016020">
    <property type="term" value="C:membrane"/>
    <property type="evidence" value="ECO:0007669"/>
    <property type="project" value="UniProtKB-SubCell"/>
</dbReference>
<evidence type="ECO:0000313" key="12">
    <source>
        <dbReference type="EMBL" id="NAW65720.1"/>
    </source>
</evidence>
<sequence>MASSRYRQADRRFTWLVGLTLLLSVAVIALGAYTRLTEAGLGCPDWPGCYGFMTVPKTDAQHALAQQAFPDHPVEVHKAWNEMIHRYMAGALGLLIVALNILARRRDDRPRRLPLVLLGLVVFQALLGMWTVTMSLKPVIVMGHLLGGFTTASLLLVLWLRVLRRHRKRPATAVASSSQLVSVRRLAVAGLIVVAVQIALGGWTAANYAAVVCTQLPVCEVDWVSKFDIRAFEPWQPGFQTYQYGVLNFDQRVSIHAAHRIGAMLTTLVILLLVWRLWHIGWQRYAVLILALLSVQIALGVTNVLASLPLPVAVAHNLGGLSLLLSVLAANWALLMAPAAVSVSRAAPIPRVKTVRHALIRAQAGTHGRHTHFGRMTPKSG</sequence>
<keyword evidence="9" id="KW-0472">Membrane</keyword>
<dbReference type="SUPFAM" id="SSF103473">
    <property type="entry name" value="MFS general substrate transporter"/>
    <property type="match status" value="1"/>
</dbReference>
<evidence type="ECO:0000313" key="13">
    <source>
        <dbReference type="Proteomes" id="UP000465712"/>
    </source>
</evidence>
<keyword evidence="6" id="KW-0560">Oxidoreductase</keyword>
<dbReference type="GO" id="GO:0046872">
    <property type="term" value="F:metal ion binding"/>
    <property type="evidence" value="ECO:0007669"/>
    <property type="project" value="UniProtKB-KW"/>
</dbReference>
<keyword evidence="4" id="KW-0479">Metal-binding</keyword>
<keyword evidence="5" id="KW-1133">Transmembrane helix</keyword>
<comment type="pathway">
    <text evidence="11">Porphyrin-containing compound metabolism.</text>
</comment>
<evidence type="ECO:0000256" key="2">
    <source>
        <dbReference type="ARBA" id="ARBA00022475"/>
    </source>
</evidence>
<evidence type="ECO:0000256" key="11">
    <source>
        <dbReference type="ARBA" id="ARBA00023444"/>
    </source>
</evidence>
<dbReference type="PANTHER" id="PTHR35457">
    <property type="entry name" value="HEME A SYNTHASE"/>
    <property type="match status" value="1"/>
</dbReference>
<evidence type="ECO:0000256" key="5">
    <source>
        <dbReference type="ARBA" id="ARBA00022989"/>
    </source>
</evidence>
<dbReference type="Proteomes" id="UP000465712">
    <property type="component" value="Unassembled WGS sequence"/>
</dbReference>
<dbReference type="EMBL" id="WXWW01000165">
    <property type="protein sequence ID" value="NAW65720.1"/>
    <property type="molecule type" value="Genomic_DNA"/>
</dbReference>
<dbReference type="GO" id="GO:0006784">
    <property type="term" value="P:heme A biosynthetic process"/>
    <property type="evidence" value="ECO:0007669"/>
    <property type="project" value="InterPro"/>
</dbReference>
<evidence type="ECO:0000256" key="9">
    <source>
        <dbReference type="ARBA" id="ARBA00023136"/>
    </source>
</evidence>
<name>A0A7X4WSJ5_9GAMM</name>
<evidence type="ECO:0000256" key="3">
    <source>
        <dbReference type="ARBA" id="ARBA00022692"/>
    </source>
</evidence>
<keyword evidence="2" id="KW-1003">Cell membrane</keyword>
<dbReference type="Pfam" id="PF02628">
    <property type="entry name" value="COX15-CtaA"/>
    <property type="match status" value="1"/>
</dbReference>
<comment type="caution">
    <text evidence="12">The sequence shown here is derived from an EMBL/GenBank/DDBJ whole genome shotgun (WGS) entry which is preliminary data.</text>
</comment>